<protein>
    <submittedName>
        <fullName evidence="2">Uncharacterized protein</fullName>
    </submittedName>
</protein>
<feature type="compositionally biased region" description="Basic and acidic residues" evidence="1">
    <location>
        <begin position="14"/>
        <end position="24"/>
    </location>
</feature>
<feature type="region of interest" description="Disordered" evidence="1">
    <location>
        <begin position="1"/>
        <end position="138"/>
    </location>
</feature>
<feature type="compositionally biased region" description="Basic and acidic residues" evidence="1">
    <location>
        <begin position="35"/>
        <end position="50"/>
    </location>
</feature>
<proteinExistence type="predicted"/>
<accession>A0A8C0E0I0</accession>
<reference evidence="2" key="1">
    <citation type="submission" date="2023-09" db="UniProtKB">
        <authorList>
            <consortium name="Ensembl"/>
        </authorList>
    </citation>
    <scope>IDENTIFICATION</scope>
</reference>
<feature type="compositionally biased region" description="Low complexity" evidence="1">
    <location>
        <begin position="53"/>
        <end position="69"/>
    </location>
</feature>
<evidence type="ECO:0000256" key="1">
    <source>
        <dbReference type="SAM" id="MobiDB-lite"/>
    </source>
</evidence>
<evidence type="ECO:0000313" key="2">
    <source>
        <dbReference type="Ensembl" id="ENSBMSP00010027767.1"/>
    </source>
</evidence>
<dbReference type="GeneTree" id="ENSGT00860000135813"/>
<sequence length="233" mass="26326">KNSSSPPPRKKDKRDRGLGREKGGWARGAGGRAGYQERGHAVHDPWERPRPGRPQSRRQPPPRGCRQNPILSLQDPQPPRPVPRPQSCTSRTGNHRRQKPIFENKIPRVETDTPTLGASLSLEPPVSEPGSRQPPEEWRRRGGFPVFLEQALQDPGSTPLGLFLIRRRLGGSGSPWRAARALHCCRNGFLWYNLPVSTRRTWRFGTFSKNFTIKMLKTKLKTKGVGSWKGVEK</sequence>
<dbReference type="AlphaFoldDB" id="A0A8C0E0I0"/>
<feature type="compositionally biased region" description="Basic and acidic residues" evidence="1">
    <location>
        <begin position="100"/>
        <end position="111"/>
    </location>
</feature>
<name>A0A8C0E0I0_BALMU</name>
<organism evidence="2">
    <name type="scientific">Balaenoptera musculus</name>
    <name type="common">Blue whale</name>
    <dbReference type="NCBI Taxonomy" id="9771"/>
    <lineage>
        <taxon>Eukaryota</taxon>
        <taxon>Metazoa</taxon>
        <taxon>Chordata</taxon>
        <taxon>Craniata</taxon>
        <taxon>Vertebrata</taxon>
        <taxon>Euteleostomi</taxon>
        <taxon>Mammalia</taxon>
        <taxon>Eutheria</taxon>
        <taxon>Laurasiatheria</taxon>
        <taxon>Artiodactyla</taxon>
        <taxon>Whippomorpha</taxon>
        <taxon>Cetacea</taxon>
        <taxon>Mysticeti</taxon>
        <taxon>Balaenopteridae</taxon>
        <taxon>Balaenoptera</taxon>
    </lineage>
</organism>
<dbReference type="Ensembl" id="ENSBMST00010030554.1">
    <property type="protein sequence ID" value="ENSBMSP00010027767.1"/>
    <property type="gene ID" value="ENSBMSG00010020157.1"/>
</dbReference>